<evidence type="ECO:0000313" key="2">
    <source>
        <dbReference type="Proteomes" id="UP001210925"/>
    </source>
</evidence>
<dbReference type="Proteomes" id="UP001210925">
    <property type="component" value="Unassembled WGS sequence"/>
</dbReference>
<keyword evidence="2" id="KW-1185">Reference proteome</keyword>
<comment type="caution">
    <text evidence="1">The sequence shown here is derived from an EMBL/GenBank/DDBJ whole genome shotgun (WGS) entry which is preliminary data.</text>
</comment>
<proteinExistence type="predicted"/>
<dbReference type="EMBL" id="JADGKB010000007">
    <property type="protein sequence ID" value="KAJ3261187.1"/>
    <property type="molecule type" value="Genomic_DNA"/>
</dbReference>
<name>A0AAD5UNX9_9FUNG</name>
<reference evidence="1" key="1">
    <citation type="submission" date="2020-05" db="EMBL/GenBank/DDBJ databases">
        <title>Phylogenomic resolution of chytrid fungi.</title>
        <authorList>
            <person name="Stajich J.E."/>
            <person name="Amses K."/>
            <person name="Simmons R."/>
            <person name="Seto K."/>
            <person name="Myers J."/>
            <person name="Bonds A."/>
            <person name="Quandt C.A."/>
            <person name="Barry K."/>
            <person name="Liu P."/>
            <person name="Grigoriev I."/>
            <person name="Longcore J.E."/>
            <person name="James T.Y."/>
        </authorList>
    </citation>
    <scope>NUCLEOTIDE SEQUENCE</scope>
    <source>
        <strain evidence="1">PLAUS21</strain>
    </source>
</reference>
<sequence>MQRFLAMGAQTPDLGYYLSASPNSDGSVSITVNHPTFATFTGILIYVNTASSPNRHLGSFSYNPVKYKTLSQFACLGDFVTQPYLNSTITHTNPNPITFSQAVVTWYGSSQEVAITDLQVMAMVGGTVDSAGFPAWQVLPVLPLASIVQQAQTLYAAQPSPAATTSNSVYPPVSSVQSSQVPAATYVALTSAVIPSGSGHLSNSQYLYCSISATASALLLFAWFF</sequence>
<accession>A0AAD5UNX9</accession>
<gene>
    <name evidence="1" type="ORF">HK103_006496</name>
</gene>
<dbReference type="AlphaFoldDB" id="A0AAD5UNX9"/>
<protein>
    <submittedName>
        <fullName evidence="1">Uncharacterized protein</fullName>
    </submittedName>
</protein>
<evidence type="ECO:0000313" key="1">
    <source>
        <dbReference type="EMBL" id="KAJ3261187.1"/>
    </source>
</evidence>
<organism evidence="1 2">
    <name type="scientific">Boothiomyces macroporosus</name>
    <dbReference type="NCBI Taxonomy" id="261099"/>
    <lineage>
        <taxon>Eukaryota</taxon>
        <taxon>Fungi</taxon>
        <taxon>Fungi incertae sedis</taxon>
        <taxon>Chytridiomycota</taxon>
        <taxon>Chytridiomycota incertae sedis</taxon>
        <taxon>Chytridiomycetes</taxon>
        <taxon>Rhizophydiales</taxon>
        <taxon>Terramycetaceae</taxon>
        <taxon>Boothiomyces</taxon>
    </lineage>
</organism>